<sequence>MICQQGIIMSTSTSTLPNIDHVRKLLLYGGPLAQFQGELVKQPGQEISVAVLYQLALRYGVISPTAAREGLALLATAGTAGDAGRAILERVLTEGDFLAVRVMR</sequence>
<gene>
    <name evidence="1" type="ORF">H2515_14355</name>
</gene>
<reference evidence="1 2" key="1">
    <citation type="submission" date="2020-07" db="EMBL/GenBank/DDBJ databases">
        <title>Complete genome sequence analysis of Acidithiobacillus ferrivorans XJFY6S-08 reveals extreme environmental adaptation to alpine acid mine drainage.</title>
        <authorList>
            <person name="Yan L."/>
            <person name="Ni Y."/>
        </authorList>
    </citation>
    <scope>NUCLEOTIDE SEQUENCE [LARGE SCALE GENOMIC DNA]</scope>
    <source>
        <strain evidence="1 2">XJFY6S-08</strain>
    </source>
</reference>
<evidence type="ECO:0000313" key="2">
    <source>
        <dbReference type="Proteomes" id="UP000595420"/>
    </source>
</evidence>
<dbReference type="EMBL" id="CP059488">
    <property type="protein sequence ID" value="QQD72540.1"/>
    <property type="molecule type" value="Genomic_DNA"/>
</dbReference>
<dbReference type="Pfam" id="PF10084">
    <property type="entry name" value="DUF2322"/>
    <property type="match status" value="1"/>
</dbReference>
<dbReference type="AlphaFoldDB" id="A0A7T4WDF5"/>
<name>A0A7T4WDF5_9PROT</name>
<dbReference type="InterPro" id="IPR016755">
    <property type="entry name" value="UCP019302"/>
</dbReference>
<evidence type="ECO:0000313" key="1">
    <source>
        <dbReference type="EMBL" id="QQD72540.1"/>
    </source>
</evidence>
<protein>
    <submittedName>
        <fullName evidence="1">DUF2322 family protein</fullName>
    </submittedName>
</protein>
<accession>A0A7T4WDF5</accession>
<proteinExistence type="predicted"/>
<dbReference type="Proteomes" id="UP000595420">
    <property type="component" value="Chromosome"/>
</dbReference>
<organism evidence="1 2">
    <name type="scientific">Acidithiobacillus ferrivorans</name>
    <dbReference type="NCBI Taxonomy" id="160808"/>
    <lineage>
        <taxon>Bacteria</taxon>
        <taxon>Pseudomonadati</taxon>
        <taxon>Pseudomonadota</taxon>
        <taxon>Acidithiobacillia</taxon>
        <taxon>Acidithiobacillales</taxon>
        <taxon>Acidithiobacillaceae</taxon>
        <taxon>Acidithiobacillus</taxon>
    </lineage>
</organism>